<dbReference type="InterPro" id="IPR032466">
    <property type="entry name" value="Metal_Hydrolase"/>
</dbReference>
<dbReference type="Proteomes" id="UP000754644">
    <property type="component" value="Unassembled WGS sequence"/>
</dbReference>
<dbReference type="CDD" id="cd01301">
    <property type="entry name" value="rDP_like"/>
    <property type="match status" value="1"/>
</dbReference>
<dbReference type="EMBL" id="JABMOJ010000114">
    <property type="protein sequence ID" value="NQV64352.1"/>
    <property type="molecule type" value="Genomic_DNA"/>
</dbReference>
<evidence type="ECO:0000313" key="1">
    <source>
        <dbReference type="EMBL" id="NQV64352.1"/>
    </source>
</evidence>
<proteinExistence type="predicted"/>
<dbReference type="PROSITE" id="PS51257">
    <property type="entry name" value="PROKAR_LIPOPROTEIN"/>
    <property type="match status" value="1"/>
</dbReference>
<dbReference type="GO" id="GO:0006508">
    <property type="term" value="P:proteolysis"/>
    <property type="evidence" value="ECO:0007669"/>
    <property type="project" value="InterPro"/>
</dbReference>
<dbReference type="PANTHER" id="PTHR10443">
    <property type="entry name" value="MICROSOMAL DIPEPTIDASE"/>
    <property type="match status" value="1"/>
</dbReference>
<name>A0A973A8F7_9GAMM</name>
<gene>
    <name evidence="1" type="ORF">HQ497_03210</name>
</gene>
<reference evidence="1" key="1">
    <citation type="submission" date="2020-05" db="EMBL/GenBank/DDBJ databases">
        <title>Sulfur intermediates as new biogeochemical hubs in an aquatic model microbial ecosystem.</title>
        <authorList>
            <person name="Vigneron A."/>
        </authorList>
    </citation>
    <scope>NUCLEOTIDE SEQUENCE</scope>
    <source>
        <strain evidence="1">Bin.250</strain>
    </source>
</reference>
<dbReference type="Gene3D" id="3.20.20.140">
    <property type="entry name" value="Metal-dependent hydrolases"/>
    <property type="match status" value="1"/>
</dbReference>
<dbReference type="SUPFAM" id="SSF51556">
    <property type="entry name" value="Metallo-dependent hydrolases"/>
    <property type="match status" value="1"/>
</dbReference>
<protein>
    <submittedName>
        <fullName evidence="1">Membrane dipeptidase</fullName>
    </submittedName>
</protein>
<sequence>MRYLFTPIILAVLASCGSDLEPQTATPLNGQQLADKYLIVDTHIDVPFRLHRQPQDVGVATDSGEFDYPRAVAGGLNAPFMSIYIPAQVEEDGGAKALADELIDLVEGIIRQHPDKFAAAHSTAQIDANFKAGLISLPMGMENGGPIQGDLNNVSYFFDRGIRYITLTHSRSNHISDSSYDENKRWGGLSDFGKALIPEMNRLGLLVDVSHISDAAFYDVMDITTTPVIASHSSARFFVPGFERNMDDKMLARMAENDGVIQLNIGSAFISLASSDSGRARSTALTAYVEANDIAADSEAYTVAKTKIYAEHPYVYATMDDVLDHIDHIVAVAGINHVGIGSDFDGVGDSLPMGFKDVSQYPAFIDGLISRGYAEQAIEQILGGNLMRVWRANEAHALALGLAAKAN</sequence>
<organism evidence="1 2">
    <name type="scientific">SAR86 cluster bacterium</name>
    <dbReference type="NCBI Taxonomy" id="2030880"/>
    <lineage>
        <taxon>Bacteria</taxon>
        <taxon>Pseudomonadati</taxon>
        <taxon>Pseudomonadota</taxon>
        <taxon>Gammaproteobacteria</taxon>
        <taxon>SAR86 cluster</taxon>
    </lineage>
</organism>
<dbReference type="PROSITE" id="PS51365">
    <property type="entry name" value="RENAL_DIPEPTIDASE_2"/>
    <property type="match status" value="1"/>
</dbReference>
<dbReference type="PANTHER" id="PTHR10443:SF12">
    <property type="entry name" value="DIPEPTIDASE"/>
    <property type="match status" value="1"/>
</dbReference>
<dbReference type="InterPro" id="IPR008257">
    <property type="entry name" value="Pept_M19"/>
</dbReference>
<evidence type="ECO:0000313" key="2">
    <source>
        <dbReference type="Proteomes" id="UP000754644"/>
    </source>
</evidence>
<dbReference type="AlphaFoldDB" id="A0A973A8F7"/>
<accession>A0A973A8F7</accession>
<dbReference type="GO" id="GO:0070573">
    <property type="term" value="F:metallodipeptidase activity"/>
    <property type="evidence" value="ECO:0007669"/>
    <property type="project" value="InterPro"/>
</dbReference>
<dbReference type="Pfam" id="PF01244">
    <property type="entry name" value="Peptidase_M19"/>
    <property type="match status" value="1"/>
</dbReference>
<comment type="caution">
    <text evidence="1">The sequence shown here is derived from an EMBL/GenBank/DDBJ whole genome shotgun (WGS) entry which is preliminary data.</text>
</comment>